<dbReference type="AlphaFoldDB" id="A0A8K0R1T7"/>
<evidence type="ECO:0000313" key="1">
    <source>
        <dbReference type="EMBL" id="KAH7079794.1"/>
    </source>
</evidence>
<reference evidence="1" key="1">
    <citation type="journal article" date="2021" name="Nat. Commun.">
        <title>Genetic determinants of endophytism in the Arabidopsis root mycobiome.</title>
        <authorList>
            <person name="Mesny F."/>
            <person name="Miyauchi S."/>
            <person name="Thiergart T."/>
            <person name="Pickel B."/>
            <person name="Atanasova L."/>
            <person name="Karlsson M."/>
            <person name="Huettel B."/>
            <person name="Barry K.W."/>
            <person name="Haridas S."/>
            <person name="Chen C."/>
            <person name="Bauer D."/>
            <person name="Andreopoulos W."/>
            <person name="Pangilinan J."/>
            <person name="LaButti K."/>
            <person name="Riley R."/>
            <person name="Lipzen A."/>
            <person name="Clum A."/>
            <person name="Drula E."/>
            <person name="Henrissat B."/>
            <person name="Kohler A."/>
            <person name="Grigoriev I.V."/>
            <person name="Martin F.M."/>
            <person name="Hacquard S."/>
        </authorList>
    </citation>
    <scope>NUCLEOTIDE SEQUENCE</scope>
    <source>
        <strain evidence="1">MPI-SDFR-AT-0120</strain>
    </source>
</reference>
<protein>
    <submittedName>
        <fullName evidence="1">Uncharacterized protein</fullName>
    </submittedName>
</protein>
<dbReference type="Proteomes" id="UP000813461">
    <property type="component" value="Unassembled WGS sequence"/>
</dbReference>
<keyword evidence="2" id="KW-1185">Reference proteome</keyword>
<gene>
    <name evidence="1" type="ORF">FB567DRAFT_129080</name>
</gene>
<accession>A0A8K0R1T7</accession>
<comment type="caution">
    <text evidence="1">The sequence shown here is derived from an EMBL/GenBank/DDBJ whole genome shotgun (WGS) entry which is preliminary data.</text>
</comment>
<sequence>MAQQPKPCYYLAPTRTNPPEGVIRLGSIVTSPSLVDEPISTGSPAIPDPASITTHVERNWSKSITAAKGGSIGIWASFLQFIVGVGGDVGISASDETTQKYGAKVMKWSEFRPSVDYVRAAVRDKSVHEYIRGNKFRENVYMVTGVMLASGATGVIEKMAERGLYAHVGIDATLLSGGMAPIAVGPEIESTQVMASKEQFGDADEFVIAFRLRQIKVKKTGEVSQKAKVDGALFGIDDVAGELRKRKEEEDRIGIWMEGLEEEDASVEQFRLDELLVRDALGSDGQECLCVEIVE</sequence>
<evidence type="ECO:0000313" key="2">
    <source>
        <dbReference type="Proteomes" id="UP000813461"/>
    </source>
</evidence>
<proteinExistence type="predicted"/>
<dbReference type="OrthoDB" id="4500473at2759"/>
<organism evidence="1 2">
    <name type="scientific">Paraphoma chrysanthemicola</name>
    <dbReference type="NCBI Taxonomy" id="798071"/>
    <lineage>
        <taxon>Eukaryota</taxon>
        <taxon>Fungi</taxon>
        <taxon>Dikarya</taxon>
        <taxon>Ascomycota</taxon>
        <taxon>Pezizomycotina</taxon>
        <taxon>Dothideomycetes</taxon>
        <taxon>Pleosporomycetidae</taxon>
        <taxon>Pleosporales</taxon>
        <taxon>Pleosporineae</taxon>
        <taxon>Phaeosphaeriaceae</taxon>
        <taxon>Paraphoma</taxon>
    </lineage>
</organism>
<name>A0A8K0R1T7_9PLEO</name>
<dbReference type="EMBL" id="JAGMVJ010000016">
    <property type="protein sequence ID" value="KAH7079794.1"/>
    <property type="molecule type" value="Genomic_DNA"/>
</dbReference>